<reference evidence="3 4" key="1">
    <citation type="journal article" date="2016" name="Nat. Commun.">
        <title>Thousands of microbial genomes shed light on interconnected biogeochemical processes in an aquifer system.</title>
        <authorList>
            <person name="Anantharaman K."/>
            <person name="Brown C.T."/>
            <person name="Hug L.A."/>
            <person name="Sharon I."/>
            <person name="Castelle C.J."/>
            <person name="Probst A.J."/>
            <person name="Thomas B.C."/>
            <person name="Singh A."/>
            <person name="Wilkins M.J."/>
            <person name="Karaoz U."/>
            <person name="Brodie E.L."/>
            <person name="Williams K.H."/>
            <person name="Hubbard S.S."/>
            <person name="Banfield J.F."/>
        </authorList>
    </citation>
    <scope>NUCLEOTIDE SEQUENCE [LARGE SCALE GENOMIC DNA]</scope>
</reference>
<proteinExistence type="inferred from homology"/>
<dbReference type="InterPro" id="IPR035901">
    <property type="entry name" value="GIY-YIG_endonuc_sf"/>
</dbReference>
<feature type="domain" description="GIY-YIG" evidence="2">
    <location>
        <begin position="1"/>
        <end position="76"/>
    </location>
</feature>
<organism evidence="3 4">
    <name type="scientific">Candidatus Magasanikbacteria bacterium RIFCSPHIGHO2_02_FULL_50_9b</name>
    <dbReference type="NCBI Taxonomy" id="1798682"/>
    <lineage>
        <taxon>Bacteria</taxon>
        <taxon>Candidatus Magasanikiibacteriota</taxon>
    </lineage>
</organism>
<dbReference type="STRING" id="1798682.A3C15_02835"/>
<dbReference type="Gene3D" id="3.40.1440.10">
    <property type="entry name" value="GIY-YIG endonuclease"/>
    <property type="match status" value="1"/>
</dbReference>
<dbReference type="InterPro" id="IPR050190">
    <property type="entry name" value="UPF0213_domain"/>
</dbReference>
<dbReference type="Pfam" id="PF01541">
    <property type="entry name" value="GIY-YIG"/>
    <property type="match status" value="1"/>
</dbReference>
<name>A0A1F6M8B3_9BACT</name>
<evidence type="ECO:0000313" key="4">
    <source>
        <dbReference type="Proteomes" id="UP000176532"/>
    </source>
</evidence>
<gene>
    <name evidence="3" type="ORF">A3C15_02835</name>
</gene>
<dbReference type="PANTHER" id="PTHR34477:SF1">
    <property type="entry name" value="UPF0213 PROTEIN YHBQ"/>
    <property type="match status" value="1"/>
</dbReference>
<dbReference type="PROSITE" id="PS50164">
    <property type="entry name" value="GIY_YIG"/>
    <property type="match status" value="1"/>
</dbReference>
<comment type="similarity">
    <text evidence="1">Belongs to the UPF0213 family.</text>
</comment>
<dbReference type="SUPFAM" id="SSF82771">
    <property type="entry name" value="GIY-YIG endonuclease"/>
    <property type="match status" value="1"/>
</dbReference>
<dbReference type="AlphaFoldDB" id="A0A1F6M8B3"/>
<evidence type="ECO:0000256" key="1">
    <source>
        <dbReference type="ARBA" id="ARBA00007435"/>
    </source>
</evidence>
<dbReference type="PANTHER" id="PTHR34477">
    <property type="entry name" value="UPF0213 PROTEIN YHBQ"/>
    <property type="match status" value="1"/>
</dbReference>
<dbReference type="CDD" id="cd10456">
    <property type="entry name" value="GIY-YIG_UPF0213"/>
    <property type="match status" value="1"/>
</dbReference>
<dbReference type="Proteomes" id="UP000176532">
    <property type="component" value="Unassembled WGS sequence"/>
</dbReference>
<sequence>MYHLYILRCSDGTFYTGITTDLARRLAEHNFFKRGAKYTHARRPVQLVYTKKFRTKSAALKTEFKIKQLTREEKILLIARATAC</sequence>
<protein>
    <recommendedName>
        <fullName evidence="2">GIY-YIG domain-containing protein</fullName>
    </recommendedName>
</protein>
<dbReference type="InterPro" id="IPR000305">
    <property type="entry name" value="GIY-YIG_endonuc"/>
</dbReference>
<evidence type="ECO:0000313" key="3">
    <source>
        <dbReference type="EMBL" id="OGH67773.1"/>
    </source>
</evidence>
<comment type="caution">
    <text evidence="3">The sequence shown here is derived from an EMBL/GenBank/DDBJ whole genome shotgun (WGS) entry which is preliminary data.</text>
</comment>
<dbReference type="EMBL" id="MFQD01000034">
    <property type="protein sequence ID" value="OGH67773.1"/>
    <property type="molecule type" value="Genomic_DNA"/>
</dbReference>
<evidence type="ECO:0000259" key="2">
    <source>
        <dbReference type="PROSITE" id="PS50164"/>
    </source>
</evidence>
<accession>A0A1F6M8B3</accession>